<reference evidence="2" key="1">
    <citation type="submission" date="2025-08" db="UniProtKB">
        <authorList>
            <consortium name="Ensembl"/>
        </authorList>
    </citation>
    <scope>IDENTIFICATION</scope>
</reference>
<proteinExistence type="predicted"/>
<evidence type="ECO:0000256" key="1">
    <source>
        <dbReference type="SAM" id="MobiDB-lite"/>
    </source>
</evidence>
<dbReference type="Pfam" id="PF15133">
    <property type="entry name" value="TASL"/>
    <property type="match status" value="1"/>
</dbReference>
<feature type="compositionally biased region" description="Polar residues" evidence="1">
    <location>
        <begin position="45"/>
        <end position="64"/>
    </location>
</feature>
<feature type="region of interest" description="Disordered" evidence="1">
    <location>
        <begin position="45"/>
        <end position="72"/>
    </location>
</feature>
<dbReference type="GO" id="GO:0035751">
    <property type="term" value="P:regulation of lysosomal lumen pH"/>
    <property type="evidence" value="ECO:0007669"/>
    <property type="project" value="TreeGrafter"/>
</dbReference>
<dbReference type="PANTHER" id="PTHR14889:SF3">
    <property type="entry name" value="TLR ADAPTER INTERACTING WITH SLC15A4 ON THE LYSOSOME"/>
    <property type="match status" value="1"/>
</dbReference>
<name>A0A8C2PQN2_CYPCA</name>
<protein>
    <submittedName>
        <fullName evidence="2">Uncharacterized protein</fullName>
    </submittedName>
</protein>
<dbReference type="Ensembl" id="ENSCCRT00020083710.1">
    <property type="protein sequence ID" value="ENSCCRP00020076350.1"/>
    <property type="gene ID" value="ENSCCRG00020035517.1"/>
</dbReference>
<dbReference type="GO" id="GO:0034121">
    <property type="term" value="P:regulation of toll-like receptor signaling pathway"/>
    <property type="evidence" value="ECO:0007669"/>
    <property type="project" value="InterPro"/>
</dbReference>
<sequence length="353" mass="39065">MLCEGKLWSLVFEAELECVNPPPCCTVTVPSSSLPSCPLSAQSSVHSSLENTTRTKTQQSNAHPSPTDPEAGRQLAIGVDIPRLADTPEAEAFLVPSCCHSICQHYSDLHIAGGQVLPLSPCAGDVQGNLNQDPQPGPFLLSGDVPSPSLLPPLVHEYRSSRRWREESGRERPSLLQFNQPLSNSQLNSYLEQKLLELYKQYLTEGPLVTRPVMASELLQTSLDQMTLQLSREQNMETARAKDMLLSCLLKVTSSYQSSEISTPVLQISAETKNDPPARFHSLRIFYSSSEQIRSSLRGTSLYCLRLQRPSSESQSQNPLSPEHMQTCRIALDFQEVSVPHRCTSHWSGHQTG</sequence>
<dbReference type="Proteomes" id="UP000694701">
    <property type="component" value="Unplaced"/>
</dbReference>
<dbReference type="AlphaFoldDB" id="A0A8C2PQN2"/>
<evidence type="ECO:0000313" key="3">
    <source>
        <dbReference type="Proteomes" id="UP000694701"/>
    </source>
</evidence>
<dbReference type="PANTHER" id="PTHR14889">
    <property type="entry name" value="RCG36411"/>
    <property type="match status" value="1"/>
</dbReference>
<dbReference type="InterPro" id="IPR027869">
    <property type="entry name" value="TASL"/>
</dbReference>
<evidence type="ECO:0000313" key="2">
    <source>
        <dbReference type="Ensembl" id="ENSCCRP00020076350.1"/>
    </source>
</evidence>
<organism evidence="2 3">
    <name type="scientific">Cyprinus carpio</name>
    <name type="common">Common carp</name>
    <dbReference type="NCBI Taxonomy" id="7962"/>
    <lineage>
        <taxon>Eukaryota</taxon>
        <taxon>Metazoa</taxon>
        <taxon>Chordata</taxon>
        <taxon>Craniata</taxon>
        <taxon>Vertebrata</taxon>
        <taxon>Euteleostomi</taxon>
        <taxon>Actinopterygii</taxon>
        <taxon>Neopterygii</taxon>
        <taxon>Teleostei</taxon>
        <taxon>Ostariophysi</taxon>
        <taxon>Cypriniformes</taxon>
        <taxon>Cyprinidae</taxon>
        <taxon>Cyprininae</taxon>
        <taxon>Cyprinus</taxon>
    </lineage>
</organism>
<accession>A0A8C2PQN2</accession>